<sequence length="563" mass="61334">MPSAQGFTVSLVTADGQEFAEYGNQKLPGSASKSSTVSTKVRAKDGEKFKVKIKVEQPFPYPEKKANNTNAFKPLASSISRYNLRSSGKALGGNGNGNGNGSASDNWTNNNRSNTLPPKPNFEKPPYRFVVWVYIDGHEMAECCEFVATEPNSPQVLNGRYTTVNWRRRNGNLKHEVIIQEWMFTPVGIEVLLSKMDIGAADPATRPSDAMDQELDDVIQSLEDVNKPEVKKNKPGQIEVRITRIVDLGSGKKGGDWRRDGERNSAAKDVDDNNTHTVGVGEKPRDKLSFTPHAWRPYDDTEEYYARFVFQYMGIEKLVNLGLCTPDGQVVTTTTTEQKPQGQNAAGSGSSPLASNTGTDSTGSHLTPLKRPIDSDLFKKDGNKVKVTSEEHMCLSDEDQSAGEESSSSDESDRPRKRHESIADTEKSKPWDFTRKRKPLVSSRSYNKKSSVVKGPRSSSNRSSTSPGSDGSNTRSITSLPQDVVVKLESPSQMDPNLKATDAAAAAAVTVGGQIGQIGRVEPDGTSEADHAQTMNQEAEASLTSAEPNLKVELEDETGGDIE</sequence>
<feature type="region of interest" description="Disordered" evidence="1">
    <location>
        <begin position="520"/>
        <end position="563"/>
    </location>
</feature>
<feature type="compositionally biased region" description="Acidic residues" evidence="1">
    <location>
        <begin position="396"/>
        <end position="410"/>
    </location>
</feature>
<reference evidence="2" key="1">
    <citation type="submission" date="2023-01" db="EMBL/GenBank/DDBJ databases">
        <title>Exophiala dermititidis isolated from Cystic Fibrosis Patient.</title>
        <authorList>
            <person name="Kurbessoian T."/>
            <person name="Crocker A."/>
            <person name="Murante D."/>
            <person name="Hogan D.A."/>
            <person name="Stajich J.E."/>
        </authorList>
    </citation>
    <scope>NUCLEOTIDE SEQUENCE</scope>
    <source>
        <strain evidence="2">Ex8</strain>
    </source>
</reference>
<feature type="compositionally biased region" description="Basic and acidic residues" evidence="1">
    <location>
        <begin position="253"/>
        <end position="274"/>
    </location>
</feature>
<proteinExistence type="predicted"/>
<accession>A0AAN6F2F1</accession>
<dbReference type="EMBL" id="JAJGCB010000001">
    <property type="protein sequence ID" value="KAJ8995478.1"/>
    <property type="molecule type" value="Genomic_DNA"/>
</dbReference>
<feature type="compositionally biased region" description="Acidic residues" evidence="1">
    <location>
        <begin position="554"/>
        <end position="563"/>
    </location>
</feature>
<feature type="region of interest" description="Disordered" evidence="1">
    <location>
        <begin position="87"/>
        <end position="120"/>
    </location>
</feature>
<feature type="region of interest" description="Disordered" evidence="1">
    <location>
        <begin position="332"/>
        <end position="377"/>
    </location>
</feature>
<feature type="region of interest" description="Disordered" evidence="1">
    <location>
        <begin position="251"/>
        <end position="285"/>
    </location>
</feature>
<name>A0AAN6F2F1_EXODE</name>
<feature type="region of interest" description="Disordered" evidence="1">
    <location>
        <begin position="389"/>
        <end position="485"/>
    </location>
</feature>
<feature type="compositionally biased region" description="Basic and acidic residues" evidence="1">
    <location>
        <begin position="420"/>
        <end position="434"/>
    </location>
</feature>
<evidence type="ECO:0000313" key="3">
    <source>
        <dbReference type="Proteomes" id="UP001161757"/>
    </source>
</evidence>
<dbReference type="PANTHER" id="PTHR36223:SF1">
    <property type="entry name" value="TRANSCRIPTION ELONGATION FACTOR EAF N-TERMINAL DOMAIN-CONTAINING PROTEIN"/>
    <property type="match status" value="1"/>
</dbReference>
<protein>
    <submittedName>
        <fullName evidence="2">Uncharacterized protein</fullName>
    </submittedName>
</protein>
<dbReference type="AlphaFoldDB" id="A0AAN6F2F1"/>
<feature type="compositionally biased region" description="Gly residues" evidence="1">
    <location>
        <begin position="90"/>
        <end position="100"/>
    </location>
</feature>
<gene>
    <name evidence="2" type="ORF">HRR80_000249</name>
</gene>
<feature type="compositionally biased region" description="Low complexity" evidence="1">
    <location>
        <begin position="456"/>
        <end position="474"/>
    </location>
</feature>
<feature type="compositionally biased region" description="Polar residues" evidence="1">
    <location>
        <begin position="533"/>
        <end position="547"/>
    </location>
</feature>
<evidence type="ECO:0000313" key="2">
    <source>
        <dbReference type="EMBL" id="KAJ8995478.1"/>
    </source>
</evidence>
<organism evidence="2 3">
    <name type="scientific">Exophiala dermatitidis</name>
    <name type="common">Black yeast-like fungus</name>
    <name type="synonym">Wangiella dermatitidis</name>
    <dbReference type="NCBI Taxonomy" id="5970"/>
    <lineage>
        <taxon>Eukaryota</taxon>
        <taxon>Fungi</taxon>
        <taxon>Dikarya</taxon>
        <taxon>Ascomycota</taxon>
        <taxon>Pezizomycotina</taxon>
        <taxon>Eurotiomycetes</taxon>
        <taxon>Chaetothyriomycetidae</taxon>
        <taxon>Chaetothyriales</taxon>
        <taxon>Herpotrichiellaceae</taxon>
        <taxon>Exophiala</taxon>
    </lineage>
</organism>
<evidence type="ECO:0000256" key="1">
    <source>
        <dbReference type="SAM" id="MobiDB-lite"/>
    </source>
</evidence>
<dbReference type="PANTHER" id="PTHR36223">
    <property type="entry name" value="BETA-LACTAMASE-TYPE TRANSPEPTIDASE FOLD DOMAIN CONTAINING PROTEIN"/>
    <property type="match status" value="1"/>
</dbReference>
<feature type="compositionally biased region" description="Polar residues" evidence="1">
    <location>
        <begin position="102"/>
        <end position="116"/>
    </location>
</feature>
<comment type="caution">
    <text evidence="2">The sequence shown here is derived from an EMBL/GenBank/DDBJ whole genome shotgun (WGS) entry which is preliminary data.</text>
</comment>
<dbReference type="Proteomes" id="UP001161757">
    <property type="component" value="Unassembled WGS sequence"/>
</dbReference>
<feature type="compositionally biased region" description="Polar residues" evidence="1">
    <location>
        <begin position="337"/>
        <end position="365"/>
    </location>
</feature>